<reference evidence="1" key="1">
    <citation type="submission" date="2022-11" db="EMBL/GenBank/DDBJ databases">
        <authorList>
            <person name="Morgan W.R."/>
            <person name="Tartar A."/>
        </authorList>
    </citation>
    <scope>NUCLEOTIDE SEQUENCE</scope>
    <source>
        <strain evidence="1">ARSEF 373</strain>
    </source>
</reference>
<dbReference type="AlphaFoldDB" id="A0AAV2YWW4"/>
<organism evidence="1 2">
    <name type="scientific">Lagenidium giganteum</name>
    <dbReference type="NCBI Taxonomy" id="4803"/>
    <lineage>
        <taxon>Eukaryota</taxon>
        <taxon>Sar</taxon>
        <taxon>Stramenopiles</taxon>
        <taxon>Oomycota</taxon>
        <taxon>Peronosporomycetes</taxon>
        <taxon>Pythiales</taxon>
        <taxon>Pythiaceae</taxon>
    </lineage>
</organism>
<comment type="caution">
    <text evidence="1">The sequence shown here is derived from an EMBL/GenBank/DDBJ whole genome shotgun (WGS) entry which is preliminary data.</text>
</comment>
<name>A0AAV2YWW4_9STRA</name>
<evidence type="ECO:0000313" key="2">
    <source>
        <dbReference type="Proteomes" id="UP001146120"/>
    </source>
</evidence>
<protein>
    <submittedName>
        <fullName evidence="1">Uncharacterized protein</fullName>
    </submittedName>
</protein>
<evidence type="ECO:0000313" key="1">
    <source>
        <dbReference type="EMBL" id="DAZ99547.1"/>
    </source>
</evidence>
<dbReference type="EMBL" id="DAKRPA010000081">
    <property type="protein sequence ID" value="DAZ99547.1"/>
    <property type="molecule type" value="Genomic_DNA"/>
</dbReference>
<keyword evidence="2" id="KW-1185">Reference proteome</keyword>
<reference evidence="1" key="2">
    <citation type="journal article" date="2023" name="Microbiol Resour">
        <title>Decontamination and Annotation of the Draft Genome Sequence of the Oomycete Lagenidium giganteum ARSEF 373.</title>
        <authorList>
            <person name="Morgan W.R."/>
            <person name="Tartar A."/>
        </authorList>
    </citation>
    <scope>NUCLEOTIDE SEQUENCE</scope>
    <source>
        <strain evidence="1">ARSEF 373</strain>
    </source>
</reference>
<gene>
    <name evidence="1" type="ORF">N0F65_005419</name>
</gene>
<proteinExistence type="predicted"/>
<dbReference type="Proteomes" id="UP001146120">
    <property type="component" value="Unassembled WGS sequence"/>
</dbReference>
<accession>A0AAV2YWW4</accession>
<sequence>MRGNNCDFIRDAMDRWRRCRTKVFDHAVRFSWLRFLATLMSYVLLCSDVVRSGVGYRSYPYRSLEPDTQMFPLAAYPVAQIHRNNTDGPPLSVWMYKFDTTSIVWRALALLFHSTTFPDCIMYRSACPSDTINRSVVFAMTDDLVSRIAAQSSSRQRKTLLAPAAITFRSENVIFDKLHHMLPLQAFVPLIRRTNQALYYSPTTLTRSTIDFCARPHIQPSFCQDLWVNFARPYTGRAPPGSLSVLSQHIQRRTRALQEANPGMVVDLTILTGIDDCHFNLGGFSYNCYRGLDVTTVLRVRRCEDAESLTKNEREQRCETVWTDEYRYESGITTHDVVDWLLIVALLRVTAQVYVAVRLLLLFSVCYVVRRQEDTYASRSIGHVVRATLMTVAKLPCQGIVYGSPFPVWCYVAAHLIDAPMSYEVTGNSFRTLQGSAVSFSVVHIATLCAIQMRNVWLLALGLQLTVWLHIRASGRPVTASLASPSTRWALSR</sequence>